<dbReference type="PANTHER" id="PTHR31885:SF6">
    <property type="entry name" value="GH04784P"/>
    <property type="match status" value="1"/>
</dbReference>
<evidence type="ECO:0000256" key="2">
    <source>
        <dbReference type="ARBA" id="ARBA00007375"/>
    </source>
</evidence>
<evidence type="ECO:0000313" key="9">
    <source>
        <dbReference type="Proteomes" id="UP000003856"/>
    </source>
</evidence>
<feature type="transmembrane region" description="Helical" evidence="7">
    <location>
        <begin position="69"/>
        <end position="87"/>
    </location>
</feature>
<evidence type="ECO:0000256" key="4">
    <source>
        <dbReference type="ARBA" id="ARBA00022989"/>
    </source>
</evidence>
<keyword evidence="4 7" id="KW-1133">Transmembrane helix</keyword>
<dbReference type="PATRIC" id="fig|573060.9.peg.2472"/>
<evidence type="ECO:0000256" key="5">
    <source>
        <dbReference type="ARBA" id="ARBA00023136"/>
    </source>
</evidence>
<evidence type="ECO:0000256" key="7">
    <source>
        <dbReference type="SAM" id="Phobius"/>
    </source>
</evidence>
<evidence type="ECO:0000313" key="8">
    <source>
        <dbReference type="EMBL" id="EER59822.1"/>
    </source>
</evidence>
<comment type="similarity">
    <text evidence="2">Belongs to the TMEM86 family.</text>
</comment>
<sequence>MASSPTPAPGKSFKASRRLMTAALASSLAGDVFLMFPGQFIAGLVSFLLAHLCYLGVFRLDVPWFPQRGALAATLAVGAGMYAFLWANGLPAALRGPVAAYVLVIAFMAAQAMGRASVMGGRGAWMVAAGAAFFMLSDSLLATNRFARDLPMASFWVLSTYYAAQVLIVWGWLQEHAATAARPGAGNGTHQGGPVEEPAGLY</sequence>
<gene>
    <name evidence="8" type="ORF">AcdelDRAFT_2616</name>
</gene>
<dbReference type="GO" id="GO:0016787">
    <property type="term" value="F:hydrolase activity"/>
    <property type="evidence" value="ECO:0007669"/>
    <property type="project" value="TreeGrafter"/>
</dbReference>
<organism evidence="8 9">
    <name type="scientific">Acidovorax delafieldii 2AN</name>
    <dbReference type="NCBI Taxonomy" id="573060"/>
    <lineage>
        <taxon>Bacteria</taxon>
        <taxon>Pseudomonadati</taxon>
        <taxon>Pseudomonadota</taxon>
        <taxon>Betaproteobacteria</taxon>
        <taxon>Burkholderiales</taxon>
        <taxon>Comamonadaceae</taxon>
        <taxon>Acidovorax</taxon>
    </lineage>
</organism>
<keyword evidence="3 7" id="KW-0812">Transmembrane</keyword>
<feature type="transmembrane region" description="Helical" evidence="7">
    <location>
        <begin position="124"/>
        <end position="141"/>
    </location>
</feature>
<evidence type="ECO:0000256" key="6">
    <source>
        <dbReference type="SAM" id="MobiDB-lite"/>
    </source>
</evidence>
<keyword evidence="5 7" id="KW-0472">Membrane</keyword>
<dbReference type="GO" id="GO:0016020">
    <property type="term" value="C:membrane"/>
    <property type="evidence" value="ECO:0007669"/>
    <property type="project" value="UniProtKB-SubCell"/>
</dbReference>
<evidence type="ECO:0000256" key="1">
    <source>
        <dbReference type="ARBA" id="ARBA00004141"/>
    </source>
</evidence>
<comment type="subcellular location">
    <subcellularLocation>
        <location evidence="1">Membrane</location>
        <topology evidence="1">Multi-pass membrane protein</topology>
    </subcellularLocation>
</comment>
<feature type="transmembrane region" description="Helical" evidence="7">
    <location>
        <begin position="93"/>
        <end position="112"/>
    </location>
</feature>
<dbReference type="Pfam" id="PF07947">
    <property type="entry name" value="YhhN"/>
    <property type="match status" value="1"/>
</dbReference>
<feature type="transmembrane region" description="Helical" evidence="7">
    <location>
        <begin position="39"/>
        <end position="57"/>
    </location>
</feature>
<dbReference type="PANTHER" id="PTHR31885">
    <property type="entry name" value="GH04784P"/>
    <property type="match status" value="1"/>
</dbReference>
<comment type="caution">
    <text evidence="8">The sequence shown here is derived from an EMBL/GenBank/DDBJ whole genome shotgun (WGS) entry which is preliminary data.</text>
</comment>
<dbReference type="AlphaFoldDB" id="C5T6T6"/>
<proteinExistence type="inferred from homology"/>
<feature type="transmembrane region" description="Helical" evidence="7">
    <location>
        <begin position="153"/>
        <end position="173"/>
    </location>
</feature>
<protein>
    <submittedName>
        <fullName evidence="8">YhhN family protein</fullName>
    </submittedName>
</protein>
<dbReference type="Proteomes" id="UP000003856">
    <property type="component" value="Unassembled WGS sequence"/>
</dbReference>
<dbReference type="EMBL" id="ACQT01000094">
    <property type="protein sequence ID" value="EER59822.1"/>
    <property type="molecule type" value="Genomic_DNA"/>
</dbReference>
<feature type="region of interest" description="Disordered" evidence="6">
    <location>
        <begin position="182"/>
        <end position="202"/>
    </location>
</feature>
<reference evidence="8 9" key="1">
    <citation type="submission" date="2009-05" db="EMBL/GenBank/DDBJ databases">
        <title>The draft genome of Acidovorax delafieldii 2AN.</title>
        <authorList>
            <consortium name="US DOE Joint Genome Institute (JGI-PGF)"/>
            <person name="Lucas S."/>
            <person name="Copeland A."/>
            <person name="Lapidus A."/>
            <person name="Glavina del Rio T."/>
            <person name="Tice H."/>
            <person name="Bruce D."/>
            <person name="Goodwin L."/>
            <person name="Pitluck S."/>
            <person name="Larimer F."/>
            <person name="Land M.L."/>
            <person name="Hauser L."/>
            <person name="Shelobolina E.S."/>
            <person name="Picardal F."/>
            <person name="Roden E."/>
            <person name="Emerson D."/>
        </authorList>
    </citation>
    <scope>NUCLEOTIDE SEQUENCE [LARGE SCALE GENOMIC DNA]</scope>
    <source>
        <strain evidence="8 9">2AN</strain>
    </source>
</reference>
<name>C5T6T6_ACIDE</name>
<accession>C5T6T6</accession>
<evidence type="ECO:0000256" key="3">
    <source>
        <dbReference type="ARBA" id="ARBA00022692"/>
    </source>
</evidence>
<keyword evidence="9" id="KW-1185">Reference proteome</keyword>
<dbReference type="InterPro" id="IPR012506">
    <property type="entry name" value="TMEM86B-like"/>
</dbReference>